<sequence>MVAKPETGQEVLVKLIDFLQCAQSDQDIRGIMRTAQALVAGIPKLQNLLKEHPGIFTEYAVLTCFASTQSTPLSLGFLNYASPIVWNYMHPVLDYSSLVLHFIFNDTISLNPCVIKDFWPFTLTYTSAWSLRKYEESPYLRDCEDITNTYRECKWNPSSNTLEFLNCFILECTEPTFLLVFGTIGLKNWGSSYYSSSLPSGEDNDPKLQDHYGPNELIVPDYILWDVLYTEYEFLHYKPMAPCNAEWVSKVNLSTINSK</sequence>
<dbReference type="Proteomes" id="UP000799118">
    <property type="component" value="Unassembled WGS sequence"/>
</dbReference>
<accession>A0A6A4GHV8</accession>
<evidence type="ECO:0000313" key="1">
    <source>
        <dbReference type="EMBL" id="KAE9385242.1"/>
    </source>
</evidence>
<protein>
    <submittedName>
        <fullName evidence="1">Uncharacterized protein</fullName>
    </submittedName>
</protein>
<reference evidence="1" key="1">
    <citation type="journal article" date="2019" name="Environ. Microbiol.">
        <title>Fungal ecological strategies reflected in gene transcription - a case study of two litter decomposers.</title>
        <authorList>
            <person name="Barbi F."/>
            <person name="Kohler A."/>
            <person name="Barry K."/>
            <person name="Baskaran P."/>
            <person name="Daum C."/>
            <person name="Fauchery L."/>
            <person name="Ihrmark K."/>
            <person name="Kuo A."/>
            <person name="LaButti K."/>
            <person name="Lipzen A."/>
            <person name="Morin E."/>
            <person name="Grigoriev I.V."/>
            <person name="Henrissat B."/>
            <person name="Lindahl B."/>
            <person name="Martin F."/>
        </authorList>
    </citation>
    <scope>NUCLEOTIDE SEQUENCE</scope>
    <source>
        <strain evidence="1">JB14</strain>
    </source>
</reference>
<organism evidence="1 2">
    <name type="scientific">Gymnopus androsaceus JB14</name>
    <dbReference type="NCBI Taxonomy" id="1447944"/>
    <lineage>
        <taxon>Eukaryota</taxon>
        <taxon>Fungi</taxon>
        <taxon>Dikarya</taxon>
        <taxon>Basidiomycota</taxon>
        <taxon>Agaricomycotina</taxon>
        <taxon>Agaricomycetes</taxon>
        <taxon>Agaricomycetidae</taxon>
        <taxon>Agaricales</taxon>
        <taxon>Marasmiineae</taxon>
        <taxon>Omphalotaceae</taxon>
        <taxon>Gymnopus</taxon>
    </lineage>
</organism>
<proteinExistence type="predicted"/>
<name>A0A6A4GHV8_9AGAR</name>
<keyword evidence="2" id="KW-1185">Reference proteome</keyword>
<evidence type="ECO:0000313" key="2">
    <source>
        <dbReference type="Proteomes" id="UP000799118"/>
    </source>
</evidence>
<dbReference type="AlphaFoldDB" id="A0A6A4GHV8"/>
<dbReference type="EMBL" id="ML770010">
    <property type="protein sequence ID" value="KAE9385242.1"/>
    <property type="molecule type" value="Genomic_DNA"/>
</dbReference>
<gene>
    <name evidence="1" type="ORF">BT96DRAFT_1007228</name>
</gene>